<dbReference type="Proteomes" id="UP001162131">
    <property type="component" value="Unassembled WGS sequence"/>
</dbReference>
<dbReference type="PANTHER" id="PTHR10256">
    <property type="entry name" value="SELENIDE, WATER DIKINASE"/>
    <property type="match status" value="1"/>
</dbReference>
<evidence type="ECO:0000256" key="5">
    <source>
        <dbReference type="ARBA" id="ARBA00023266"/>
    </source>
</evidence>
<keyword evidence="2" id="KW-0547">Nucleotide-binding</keyword>
<protein>
    <recommendedName>
        <fullName evidence="10">Selenide, water dikinase</fullName>
    </recommendedName>
</protein>
<reference evidence="8" key="1">
    <citation type="submission" date="2021-09" db="EMBL/GenBank/DDBJ databases">
        <authorList>
            <consortium name="AG Swart"/>
            <person name="Singh M."/>
            <person name="Singh A."/>
            <person name="Seah K."/>
            <person name="Emmerich C."/>
        </authorList>
    </citation>
    <scope>NUCLEOTIDE SEQUENCE</scope>
    <source>
        <strain evidence="8">ATCC30299</strain>
    </source>
</reference>
<dbReference type="AlphaFoldDB" id="A0AAU9IKL8"/>
<gene>
    <name evidence="8" type="ORF">BSTOLATCC_MIC13123</name>
</gene>
<evidence type="ECO:0000259" key="7">
    <source>
        <dbReference type="Pfam" id="PF02769"/>
    </source>
</evidence>
<dbReference type="InterPro" id="IPR036921">
    <property type="entry name" value="PurM-like_N_sf"/>
</dbReference>
<name>A0AAU9IKL8_9CILI</name>
<dbReference type="GO" id="GO:0016260">
    <property type="term" value="P:selenocysteine biosynthetic process"/>
    <property type="evidence" value="ECO:0007669"/>
    <property type="project" value="TreeGrafter"/>
</dbReference>
<organism evidence="8 9">
    <name type="scientific">Blepharisma stoltei</name>
    <dbReference type="NCBI Taxonomy" id="1481888"/>
    <lineage>
        <taxon>Eukaryota</taxon>
        <taxon>Sar</taxon>
        <taxon>Alveolata</taxon>
        <taxon>Ciliophora</taxon>
        <taxon>Postciliodesmatophora</taxon>
        <taxon>Heterotrichea</taxon>
        <taxon>Heterotrichida</taxon>
        <taxon>Blepharismidae</taxon>
        <taxon>Blepharisma</taxon>
    </lineage>
</organism>
<dbReference type="InterPro" id="IPR010918">
    <property type="entry name" value="PurM-like_C_dom"/>
</dbReference>
<dbReference type="SUPFAM" id="SSF55326">
    <property type="entry name" value="PurM N-terminal domain-like"/>
    <property type="match status" value="1"/>
</dbReference>
<feature type="domain" description="PurM-like N-terminal" evidence="6">
    <location>
        <begin position="53"/>
        <end position="159"/>
    </location>
</feature>
<evidence type="ECO:0000313" key="9">
    <source>
        <dbReference type="Proteomes" id="UP001162131"/>
    </source>
</evidence>
<dbReference type="PIRSF" id="PIRSF036407">
    <property type="entry name" value="Selenphspht_syn"/>
    <property type="match status" value="1"/>
</dbReference>
<dbReference type="Gene3D" id="3.90.650.10">
    <property type="entry name" value="PurM-like C-terminal domain"/>
    <property type="match status" value="1"/>
</dbReference>
<keyword evidence="5" id="KW-0711">Selenium</keyword>
<dbReference type="SUPFAM" id="SSF56042">
    <property type="entry name" value="PurM C-terminal domain-like"/>
    <property type="match status" value="1"/>
</dbReference>
<evidence type="ECO:0008006" key="10">
    <source>
        <dbReference type="Google" id="ProtNLM"/>
    </source>
</evidence>
<dbReference type="InterPro" id="IPR016188">
    <property type="entry name" value="PurM-like_N"/>
</dbReference>
<dbReference type="GO" id="GO:0004756">
    <property type="term" value="F:selenide, water dikinase activity"/>
    <property type="evidence" value="ECO:0007669"/>
    <property type="project" value="TreeGrafter"/>
</dbReference>
<evidence type="ECO:0000256" key="4">
    <source>
        <dbReference type="ARBA" id="ARBA00022840"/>
    </source>
</evidence>
<dbReference type="NCBIfam" id="TIGR00476">
    <property type="entry name" value="selD"/>
    <property type="match status" value="1"/>
</dbReference>
<dbReference type="InterPro" id="IPR036676">
    <property type="entry name" value="PurM-like_C_sf"/>
</dbReference>
<keyword evidence="3" id="KW-0418">Kinase</keyword>
<sequence>MRRFLPKSLGLNPNFNLTGYADMKGCSCKVPQVKLQEYLRDVGIDMSQMESPDSSIVPVGNGMVLCSTTDFFNPCVADPYLQGQIAACNVLSDLYALGISTCTNMLMVLAVSKLIDENDKKIATSQMMKGFNDMATKAGTTVTGGQSIINPWPIIGGVGMSVVPETQVIYPRGAQPGDMLVLTKPLGCQLAVNLYEWFYYKPHQLEKLTTKPSEEIVNEIFNKACDSMGSLNRKAAELMHKYGSKGATDVTGFGILGHSRNLASVQHADVDIVIHTLPTFAGAIQFDKQVHNYRFIEGFSAETSGGLLVILPRENAQSYIDDFERQEGRQAWIVGEVVPGTKQARVVENPKIINV</sequence>
<dbReference type="InterPro" id="IPR004536">
    <property type="entry name" value="SPS/SelD"/>
</dbReference>
<keyword evidence="4" id="KW-0067">ATP-binding</keyword>
<dbReference type="FunFam" id="3.90.650.10:FF:000010">
    <property type="entry name" value="Selenide, water dikinase"/>
    <property type="match status" value="1"/>
</dbReference>
<dbReference type="Gene3D" id="3.30.1330.10">
    <property type="entry name" value="PurM-like, N-terminal domain"/>
    <property type="match status" value="1"/>
</dbReference>
<evidence type="ECO:0000256" key="3">
    <source>
        <dbReference type="ARBA" id="ARBA00022777"/>
    </source>
</evidence>
<dbReference type="CDD" id="cd02195">
    <property type="entry name" value="SelD"/>
    <property type="match status" value="1"/>
</dbReference>
<dbReference type="EMBL" id="CAJZBQ010000013">
    <property type="protein sequence ID" value="CAG9315350.1"/>
    <property type="molecule type" value="Genomic_DNA"/>
</dbReference>
<evidence type="ECO:0000259" key="6">
    <source>
        <dbReference type="Pfam" id="PF00586"/>
    </source>
</evidence>
<comment type="caution">
    <text evidence="8">The sequence shown here is derived from an EMBL/GenBank/DDBJ whole genome shotgun (WGS) entry which is preliminary data.</text>
</comment>
<keyword evidence="9" id="KW-1185">Reference proteome</keyword>
<dbReference type="GO" id="GO:0005737">
    <property type="term" value="C:cytoplasm"/>
    <property type="evidence" value="ECO:0007669"/>
    <property type="project" value="TreeGrafter"/>
</dbReference>
<proteinExistence type="predicted"/>
<evidence type="ECO:0000256" key="2">
    <source>
        <dbReference type="ARBA" id="ARBA00022741"/>
    </source>
</evidence>
<dbReference type="PANTHER" id="PTHR10256:SF0">
    <property type="entry name" value="INACTIVE SELENIDE, WATER DIKINASE-LIKE PROTEIN-RELATED"/>
    <property type="match status" value="1"/>
</dbReference>
<evidence type="ECO:0000313" key="8">
    <source>
        <dbReference type="EMBL" id="CAG9315350.1"/>
    </source>
</evidence>
<dbReference type="GO" id="GO:0005524">
    <property type="term" value="F:ATP binding"/>
    <property type="evidence" value="ECO:0007669"/>
    <property type="project" value="UniProtKB-KW"/>
</dbReference>
<dbReference type="Pfam" id="PF00586">
    <property type="entry name" value="AIRS"/>
    <property type="match status" value="1"/>
</dbReference>
<keyword evidence="1" id="KW-0808">Transferase</keyword>
<dbReference type="Pfam" id="PF02769">
    <property type="entry name" value="AIRS_C"/>
    <property type="match status" value="1"/>
</dbReference>
<evidence type="ECO:0000256" key="1">
    <source>
        <dbReference type="ARBA" id="ARBA00022679"/>
    </source>
</evidence>
<accession>A0AAU9IKL8</accession>
<feature type="domain" description="PurM-like C-terminal" evidence="7">
    <location>
        <begin position="175"/>
        <end position="345"/>
    </location>
</feature>